<dbReference type="Proteomes" id="UP000620124">
    <property type="component" value="Unassembled WGS sequence"/>
</dbReference>
<name>A0A8H6YPY1_9AGAR</name>
<proteinExistence type="predicted"/>
<evidence type="ECO:0000313" key="3">
    <source>
        <dbReference type="Proteomes" id="UP000620124"/>
    </source>
</evidence>
<dbReference type="Pfam" id="PF24494">
    <property type="entry name" value="DUF7587"/>
    <property type="match status" value="1"/>
</dbReference>
<feature type="domain" description="DUF7587" evidence="1">
    <location>
        <begin position="36"/>
        <end position="182"/>
    </location>
</feature>
<keyword evidence="3" id="KW-1185">Reference proteome</keyword>
<protein>
    <recommendedName>
        <fullName evidence="1">DUF7587 domain-containing protein</fullName>
    </recommendedName>
</protein>
<reference evidence="2" key="1">
    <citation type="submission" date="2020-05" db="EMBL/GenBank/DDBJ databases">
        <title>Mycena genomes resolve the evolution of fungal bioluminescence.</title>
        <authorList>
            <person name="Tsai I.J."/>
        </authorList>
    </citation>
    <scope>NUCLEOTIDE SEQUENCE</scope>
    <source>
        <strain evidence="2">CCC161011</strain>
    </source>
</reference>
<dbReference type="OrthoDB" id="3054931at2759"/>
<dbReference type="AlphaFoldDB" id="A0A8H6YPY1"/>
<evidence type="ECO:0000259" key="1">
    <source>
        <dbReference type="Pfam" id="PF24494"/>
    </source>
</evidence>
<accession>A0A8H6YPY1</accession>
<gene>
    <name evidence="2" type="ORF">MVEN_00379800</name>
</gene>
<comment type="caution">
    <text evidence="2">The sequence shown here is derived from an EMBL/GenBank/DDBJ whole genome shotgun (WGS) entry which is preliminary data.</text>
</comment>
<sequence>MAITFHPITSDPSTIVPPDTFITNHTYQKIRTRRAQRYFWRVHRNTGPGSFIPGVGFLASACAGVLSDTRYYGDAAKLRKIAYNHIMQWKDRTWMQPTHFVSASYSLPYVLFEARRQELRDPTYQPHISIIDSRKLGGDAWLGTELVGAWFETAAFFTRRAEEVLVYKHIHPDAVVATIPLNNFFNYLPKWCGGGRFKDQIHGNNLWSTEAVAYEMRRLAEENNTVEAEDALVKKSVKQSVRELGHILPERMEDFDETTHADVVKTIAGFAAIFCWWPNWIMGSDPSAYPALRRRVHKKLLEELQTRKAEAIAWRAQNAALIASYQKRTGVIRTQGESPRANKPYARRYIEKEEDIH</sequence>
<evidence type="ECO:0000313" key="2">
    <source>
        <dbReference type="EMBL" id="KAF7365085.1"/>
    </source>
</evidence>
<dbReference type="InterPro" id="IPR056009">
    <property type="entry name" value="DUF7587"/>
</dbReference>
<dbReference type="EMBL" id="JACAZI010000003">
    <property type="protein sequence ID" value="KAF7365085.1"/>
    <property type="molecule type" value="Genomic_DNA"/>
</dbReference>
<organism evidence="2 3">
    <name type="scientific">Mycena venus</name>
    <dbReference type="NCBI Taxonomy" id="2733690"/>
    <lineage>
        <taxon>Eukaryota</taxon>
        <taxon>Fungi</taxon>
        <taxon>Dikarya</taxon>
        <taxon>Basidiomycota</taxon>
        <taxon>Agaricomycotina</taxon>
        <taxon>Agaricomycetes</taxon>
        <taxon>Agaricomycetidae</taxon>
        <taxon>Agaricales</taxon>
        <taxon>Marasmiineae</taxon>
        <taxon>Mycenaceae</taxon>
        <taxon>Mycena</taxon>
    </lineage>
</organism>